<dbReference type="EMBL" id="ADLN01000001">
    <property type="protein sequence ID" value="EHI61728.1"/>
    <property type="molecule type" value="Genomic_DNA"/>
</dbReference>
<dbReference type="GO" id="GO:0004534">
    <property type="term" value="F:5'-3' RNA exonuclease activity"/>
    <property type="evidence" value="ECO:0007669"/>
    <property type="project" value="TreeGrafter"/>
</dbReference>
<feature type="domain" description="Polymerase/histidinol phosphatase N-terminal" evidence="1">
    <location>
        <begin position="15"/>
        <end position="76"/>
    </location>
</feature>
<dbReference type="Pfam" id="PF02811">
    <property type="entry name" value="PHP"/>
    <property type="match status" value="1"/>
</dbReference>
<dbReference type="InterPro" id="IPR003141">
    <property type="entry name" value="Pol/His_phosphatase_N"/>
</dbReference>
<comment type="caution">
    <text evidence="2">The sequence shown here is derived from an EMBL/GenBank/DDBJ whole genome shotgun (WGS) entry which is preliminary data.</text>
</comment>
<keyword evidence="3" id="KW-1185">Reference proteome</keyword>
<protein>
    <recommendedName>
        <fullName evidence="1">Polymerase/histidinol phosphatase N-terminal domain-containing protein</fullName>
    </recommendedName>
</protein>
<dbReference type="SMART" id="SM00481">
    <property type="entry name" value="POLIIIAc"/>
    <property type="match status" value="1"/>
</dbReference>
<sequence length="336" mass="38925">MRKYLIQDKGKFYKANLHCHSTMSDGRLTPKELKEAFKERGYSVLAITDHEVMLDHSYLNDEEFLTLTGYEMAVNQPGDYWPVTKVCHMNIYSCDPHKIDQVFYDPAMLIFNNKQHENRIKFVGEKVKKEYSPAHINATIRAAKEQGYLVTYNHPSWSLGDYRDYGSYEGMFAMEIYNTCCAVPLAMNEYNERTYDELLRAGKRLYCVAADDCHGDNNFDSINSDYFGGWIMIKADTLEYQTIFQALKDGQFYASCGPVIRELYIEDDCVVLECEPASAIRYGTYGRTTKVIRNEDGSPVTKASIPINREDIYFRFEVMDERGKKAYTNAYFIEDL</sequence>
<dbReference type="RefSeq" id="WP_006778160.1">
    <property type="nucleotide sequence ID" value="NZ_CP040506.1"/>
</dbReference>
<dbReference type="HOGENOM" id="CLU_072517_0_0_9"/>
<dbReference type="InterPro" id="IPR004013">
    <property type="entry name" value="PHP_dom"/>
</dbReference>
<dbReference type="SUPFAM" id="SSF89550">
    <property type="entry name" value="PHP domain-like"/>
    <property type="match status" value="1"/>
</dbReference>
<dbReference type="PANTHER" id="PTHR42924">
    <property type="entry name" value="EXONUCLEASE"/>
    <property type="match status" value="1"/>
</dbReference>
<dbReference type="PATRIC" id="fig|742737.3.peg.173"/>
<dbReference type="InterPro" id="IPR016195">
    <property type="entry name" value="Pol/histidinol_Pase-like"/>
</dbReference>
<dbReference type="NCBIfam" id="NF038032">
    <property type="entry name" value="CehA_McbA_metalo"/>
    <property type="match status" value="1"/>
</dbReference>
<dbReference type="GO" id="GO:0035312">
    <property type="term" value="F:5'-3' DNA exonuclease activity"/>
    <property type="evidence" value="ECO:0007669"/>
    <property type="project" value="TreeGrafter"/>
</dbReference>
<organism evidence="2 3">
    <name type="scientific">Hungatella hathewayi WAL-18680</name>
    <dbReference type="NCBI Taxonomy" id="742737"/>
    <lineage>
        <taxon>Bacteria</taxon>
        <taxon>Bacillati</taxon>
        <taxon>Bacillota</taxon>
        <taxon>Clostridia</taxon>
        <taxon>Lachnospirales</taxon>
        <taxon>Lachnospiraceae</taxon>
        <taxon>Hungatella</taxon>
    </lineage>
</organism>
<dbReference type="InterPro" id="IPR052018">
    <property type="entry name" value="PHP_domain"/>
</dbReference>
<evidence type="ECO:0000259" key="1">
    <source>
        <dbReference type="SMART" id="SM00481"/>
    </source>
</evidence>
<dbReference type="Proteomes" id="UP000005384">
    <property type="component" value="Unassembled WGS sequence"/>
</dbReference>
<dbReference type="Gene3D" id="3.20.20.140">
    <property type="entry name" value="Metal-dependent hydrolases"/>
    <property type="match status" value="1"/>
</dbReference>
<dbReference type="PANTHER" id="PTHR42924:SF3">
    <property type="entry name" value="POLYMERASE_HISTIDINOL PHOSPHATASE N-TERMINAL DOMAIN-CONTAINING PROTEIN"/>
    <property type="match status" value="1"/>
</dbReference>
<gene>
    <name evidence="2" type="ORF">HMPREF9473_00179</name>
</gene>
<accession>G5I9I9</accession>
<dbReference type="OrthoDB" id="9791620at2"/>
<dbReference type="AlphaFoldDB" id="G5I9I9"/>
<proteinExistence type="predicted"/>
<reference evidence="2 3" key="1">
    <citation type="submission" date="2011-08" db="EMBL/GenBank/DDBJ databases">
        <title>The Genome Sequence of Clostridium hathewayi WAL-18680.</title>
        <authorList>
            <consortium name="The Broad Institute Genome Sequencing Platform"/>
            <person name="Earl A."/>
            <person name="Ward D."/>
            <person name="Feldgarden M."/>
            <person name="Gevers D."/>
            <person name="Finegold S.M."/>
            <person name="Summanen P.H."/>
            <person name="Molitoris D.R."/>
            <person name="Song M."/>
            <person name="Daigneault M."/>
            <person name="Allen-Vercoe E."/>
            <person name="Young S.K."/>
            <person name="Zeng Q."/>
            <person name="Gargeya S."/>
            <person name="Fitzgerald M."/>
            <person name="Haas B."/>
            <person name="Abouelleil A."/>
            <person name="Alvarado L."/>
            <person name="Arachchi H.M."/>
            <person name="Berlin A."/>
            <person name="Brown A."/>
            <person name="Chapman S.B."/>
            <person name="Chen Z."/>
            <person name="Dunbar C."/>
            <person name="Freedman E."/>
            <person name="Gearin G."/>
            <person name="Gellesch M."/>
            <person name="Goldberg J."/>
            <person name="Griggs A."/>
            <person name="Gujja S."/>
            <person name="Heiman D."/>
            <person name="Howarth C."/>
            <person name="Larson L."/>
            <person name="Lui A."/>
            <person name="MacDonald P.J.P."/>
            <person name="Montmayeur A."/>
            <person name="Murphy C."/>
            <person name="Neiman D."/>
            <person name="Pearson M."/>
            <person name="Priest M."/>
            <person name="Roberts A."/>
            <person name="Saif S."/>
            <person name="Shea T."/>
            <person name="Shenoy N."/>
            <person name="Sisk P."/>
            <person name="Stolte C."/>
            <person name="Sykes S."/>
            <person name="Wortman J."/>
            <person name="Nusbaum C."/>
            <person name="Birren B."/>
        </authorList>
    </citation>
    <scope>NUCLEOTIDE SEQUENCE [LARGE SCALE GENOMIC DNA]</scope>
    <source>
        <strain evidence="2 3">WAL-18680</strain>
    </source>
</reference>
<evidence type="ECO:0000313" key="3">
    <source>
        <dbReference type="Proteomes" id="UP000005384"/>
    </source>
</evidence>
<name>G5I9I9_9FIRM</name>
<evidence type="ECO:0000313" key="2">
    <source>
        <dbReference type="EMBL" id="EHI61728.1"/>
    </source>
</evidence>